<dbReference type="SUPFAM" id="SSF55083">
    <property type="entry name" value="6-hydroxymethyl-7,8-dihydropterin pyrophosphokinase, HPPK"/>
    <property type="match status" value="1"/>
</dbReference>
<comment type="pathway">
    <text evidence="1">Cofactor biosynthesis; tetrahydrofolate biosynthesis; 2-amino-4-hydroxy-6-hydroxymethyl-7,8-dihydropteridine diphosphate from 7,8-dihydroneopterin triphosphate: step 4/4.</text>
</comment>
<comment type="caution">
    <text evidence="14">The sequence shown here is derived from an EMBL/GenBank/DDBJ whole genome shotgun (WGS) entry which is preliminary data.</text>
</comment>
<evidence type="ECO:0000259" key="13">
    <source>
        <dbReference type="PROSITE" id="PS00794"/>
    </source>
</evidence>
<dbReference type="OrthoDB" id="9808041at2"/>
<evidence type="ECO:0000256" key="5">
    <source>
        <dbReference type="ARBA" id="ARBA00022679"/>
    </source>
</evidence>
<dbReference type="Pfam" id="PF01288">
    <property type="entry name" value="HPPK"/>
    <property type="match status" value="1"/>
</dbReference>
<dbReference type="GO" id="GO:0046656">
    <property type="term" value="P:folic acid biosynthetic process"/>
    <property type="evidence" value="ECO:0007669"/>
    <property type="project" value="UniProtKB-KW"/>
</dbReference>
<keyword evidence="5 14" id="KW-0808">Transferase</keyword>
<reference evidence="14 15" key="2">
    <citation type="journal article" date="2016" name="Science">
        <title>A bacterium that degrades and assimilates poly(ethylene terephthalate).</title>
        <authorList>
            <person name="Yoshida S."/>
            <person name="Hiraga K."/>
            <person name="Takehana T."/>
            <person name="Taniguchi I."/>
            <person name="Yamaji H."/>
            <person name="Maeda Y."/>
            <person name="Toyohara K."/>
            <person name="Miyamoto K."/>
            <person name="Kimura Y."/>
            <person name="Oda K."/>
        </authorList>
    </citation>
    <scope>NUCLEOTIDE SEQUENCE [LARGE SCALE GENOMIC DNA]</scope>
    <source>
        <strain evidence="15">NBRC 110686 / TISTR 2288 / 201-F6</strain>
    </source>
</reference>
<accession>A0A0K8NV47</accession>
<protein>
    <recommendedName>
        <fullName evidence="4">2-amino-4-hydroxy-6-hydroxymethyldihydropteridine pyrophosphokinase</fullName>
        <ecNumber evidence="3">2.7.6.3</ecNumber>
    </recommendedName>
    <alternativeName>
        <fullName evidence="11">6-hydroxymethyl-7,8-dihydropterin pyrophosphokinase</fullName>
    </alternativeName>
    <alternativeName>
        <fullName evidence="12">7,8-dihydro-6-hydroxymethylpterin-pyrophosphokinase</fullName>
    </alternativeName>
</protein>
<dbReference type="Proteomes" id="UP000037660">
    <property type="component" value="Unassembled WGS sequence"/>
</dbReference>
<dbReference type="GO" id="GO:0005524">
    <property type="term" value="F:ATP binding"/>
    <property type="evidence" value="ECO:0007669"/>
    <property type="project" value="UniProtKB-KW"/>
</dbReference>
<dbReference type="PROSITE" id="PS00794">
    <property type="entry name" value="HPPK"/>
    <property type="match status" value="1"/>
</dbReference>
<dbReference type="InterPro" id="IPR000550">
    <property type="entry name" value="Hppk"/>
</dbReference>
<keyword evidence="15" id="KW-1185">Reference proteome</keyword>
<keyword evidence="7 14" id="KW-0418">Kinase</keyword>
<proteinExistence type="inferred from homology"/>
<comment type="function">
    <text evidence="10">Catalyzes the transfer of pyrophosphate from adenosine triphosphate (ATP) to 6-hydroxymethyl-7,8-dihydropterin, an enzymatic step in folate biosynthesis pathway.</text>
</comment>
<dbReference type="InterPro" id="IPR035907">
    <property type="entry name" value="Hppk_sf"/>
</dbReference>
<evidence type="ECO:0000256" key="2">
    <source>
        <dbReference type="ARBA" id="ARBA00005810"/>
    </source>
</evidence>
<keyword evidence="9" id="KW-0289">Folate biosynthesis</keyword>
<evidence type="ECO:0000256" key="3">
    <source>
        <dbReference type="ARBA" id="ARBA00013253"/>
    </source>
</evidence>
<dbReference type="GO" id="GO:0046654">
    <property type="term" value="P:tetrahydrofolate biosynthetic process"/>
    <property type="evidence" value="ECO:0007669"/>
    <property type="project" value="UniProtKB-UniPathway"/>
</dbReference>
<evidence type="ECO:0000256" key="6">
    <source>
        <dbReference type="ARBA" id="ARBA00022741"/>
    </source>
</evidence>
<organism evidence="14 15">
    <name type="scientific">Piscinibacter sakaiensis</name>
    <name type="common">Ideonella sakaiensis</name>
    <dbReference type="NCBI Taxonomy" id="1547922"/>
    <lineage>
        <taxon>Bacteria</taxon>
        <taxon>Pseudomonadati</taxon>
        <taxon>Pseudomonadota</taxon>
        <taxon>Betaproteobacteria</taxon>
        <taxon>Burkholderiales</taxon>
        <taxon>Sphaerotilaceae</taxon>
        <taxon>Piscinibacter</taxon>
    </lineage>
</organism>
<name>A0A0K8NV47_PISS1</name>
<evidence type="ECO:0000256" key="9">
    <source>
        <dbReference type="ARBA" id="ARBA00022909"/>
    </source>
</evidence>
<evidence type="ECO:0000256" key="11">
    <source>
        <dbReference type="ARBA" id="ARBA00029766"/>
    </source>
</evidence>
<evidence type="ECO:0000256" key="10">
    <source>
        <dbReference type="ARBA" id="ARBA00029409"/>
    </source>
</evidence>
<dbReference type="RefSeq" id="WP_054017975.1">
    <property type="nucleotide sequence ID" value="NZ_BBYR01000002.1"/>
</dbReference>
<evidence type="ECO:0000256" key="7">
    <source>
        <dbReference type="ARBA" id="ARBA00022777"/>
    </source>
</evidence>
<evidence type="ECO:0000313" key="14">
    <source>
        <dbReference type="EMBL" id="GAP33820.1"/>
    </source>
</evidence>
<evidence type="ECO:0000256" key="12">
    <source>
        <dbReference type="ARBA" id="ARBA00033413"/>
    </source>
</evidence>
<dbReference type="AlphaFoldDB" id="A0A0K8NV47"/>
<dbReference type="UniPathway" id="UPA00077">
    <property type="reaction ID" value="UER00155"/>
</dbReference>
<dbReference type="EMBL" id="BBYR01000002">
    <property type="protein sequence ID" value="GAP33820.1"/>
    <property type="molecule type" value="Genomic_DNA"/>
</dbReference>
<dbReference type="GO" id="GO:0016301">
    <property type="term" value="F:kinase activity"/>
    <property type="evidence" value="ECO:0007669"/>
    <property type="project" value="UniProtKB-KW"/>
</dbReference>
<dbReference type="CDD" id="cd00483">
    <property type="entry name" value="HPPK"/>
    <property type="match status" value="1"/>
</dbReference>
<feature type="domain" description="7,8-dihydro-6-hydroxymethylpterin-pyrophosphokinase" evidence="13">
    <location>
        <begin position="98"/>
        <end position="109"/>
    </location>
</feature>
<sequence>MSEATASGAAAPVTAWIGLGANLGDARAQVLAAIADCAALPSSQLVARSSLYRSAPVDADGADYVNAVIGLATALAPLALLDALQAIEQRHGRTRTYRNAPRTLDLDLLAYGELRLDTPRLVLPHPRLHLRAFVLQPLAEVAPALRLPGLGRPADWLAGVAGQAVARLPEPATTPSEIPR</sequence>
<evidence type="ECO:0000313" key="15">
    <source>
        <dbReference type="Proteomes" id="UP000037660"/>
    </source>
</evidence>
<gene>
    <name evidence="14" type="ORF">ISF6_1075</name>
</gene>
<evidence type="ECO:0000256" key="8">
    <source>
        <dbReference type="ARBA" id="ARBA00022840"/>
    </source>
</evidence>
<keyword evidence="8" id="KW-0067">ATP-binding</keyword>
<comment type="similarity">
    <text evidence="2">Belongs to the HPPK family.</text>
</comment>
<dbReference type="Gene3D" id="3.30.70.560">
    <property type="entry name" value="7,8-Dihydro-6-hydroxymethylpterin-pyrophosphokinase HPPK"/>
    <property type="match status" value="1"/>
</dbReference>
<dbReference type="EC" id="2.7.6.3" evidence="3"/>
<dbReference type="STRING" id="1547922.ISF6_1075"/>
<dbReference type="PANTHER" id="PTHR43071:SF1">
    <property type="entry name" value="2-AMINO-4-HYDROXY-6-HYDROXYMETHYLDIHYDROPTERIDINE PYROPHOSPHOKINASE"/>
    <property type="match status" value="1"/>
</dbReference>
<dbReference type="PANTHER" id="PTHR43071">
    <property type="entry name" value="2-AMINO-4-HYDROXY-6-HYDROXYMETHYLDIHYDROPTERIDINE PYROPHOSPHOKINASE"/>
    <property type="match status" value="1"/>
</dbReference>
<evidence type="ECO:0000256" key="4">
    <source>
        <dbReference type="ARBA" id="ARBA00016218"/>
    </source>
</evidence>
<reference evidence="15" key="1">
    <citation type="submission" date="2015-07" db="EMBL/GenBank/DDBJ databases">
        <title>Discovery of a poly(ethylene terephthalate assimilation.</title>
        <authorList>
            <person name="Yoshida S."/>
            <person name="Hiraga K."/>
            <person name="Takehana T."/>
            <person name="Taniguchi I."/>
            <person name="Yamaji H."/>
            <person name="Maeda Y."/>
            <person name="Toyohara K."/>
            <person name="Miyamoto K."/>
            <person name="Kimura Y."/>
            <person name="Oda K."/>
        </authorList>
    </citation>
    <scope>NUCLEOTIDE SEQUENCE [LARGE SCALE GENOMIC DNA]</scope>
    <source>
        <strain evidence="15">NBRC 110686 / TISTR 2288 / 201-F6</strain>
    </source>
</reference>
<keyword evidence="6" id="KW-0547">Nucleotide-binding</keyword>
<dbReference type="NCBIfam" id="TIGR01498">
    <property type="entry name" value="folK"/>
    <property type="match status" value="1"/>
</dbReference>
<evidence type="ECO:0000256" key="1">
    <source>
        <dbReference type="ARBA" id="ARBA00005051"/>
    </source>
</evidence>
<dbReference type="GO" id="GO:0003848">
    <property type="term" value="F:2-amino-4-hydroxy-6-hydroxymethyldihydropteridine diphosphokinase activity"/>
    <property type="evidence" value="ECO:0007669"/>
    <property type="project" value="UniProtKB-EC"/>
</dbReference>